<dbReference type="VEuPathDB" id="VectorBase:AMIN014853"/>
<protein>
    <submittedName>
        <fullName evidence="1">Uncharacterized protein</fullName>
    </submittedName>
</protein>
<evidence type="ECO:0000313" key="2">
    <source>
        <dbReference type="Proteomes" id="UP000075920"/>
    </source>
</evidence>
<accession>A0A182WQC8</accession>
<dbReference type="AlphaFoldDB" id="A0A182WQC8"/>
<sequence>MNPRILPGLGSVCSHALHFTQLRNRPSKWRKWRKAKWNDYMQSCNHFKNRFCHQRPTDNCMYVTVIGFPKCTNLFVALFLRLEATKMNVRAYAVSV</sequence>
<keyword evidence="2" id="KW-1185">Reference proteome</keyword>
<reference evidence="1" key="2">
    <citation type="submission" date="2020-05" db="UniProtKB">
        <authorList>
            <consortium name="EnsemblMetazoa"/>
        </authorList>
    </citation>
    <scope>IDENTIFICATION</scope>
    <source>
        <strain evidence="1">MINIMUS1</strain>
    </source>
</reference>
<proteinExistence type="predicted"/>
<organism evidence="1 2">
    <name type="scientific">Anopheles minimus</name>
    <dbReference type="NCBI Taxonomy" id="112268"/>
    <lineage>
        <taxon>Eukaryota</taxon>
        <taxon>Metazoa</taxon>
        <taxon>Ecdysozoa</taxon>
        <taxon>Arthropoda</taxon>
        <taxon>Hexapoda</taxon>
        <taxon>Insecta</taxon>
        <taxon>Pterygota</taxon>
        <taxon>Neoptera</taxon>
        <taxon>Endopterygota</taxon>
        <taxon>Diptera</taxon>
        <taxon>Nematocera</taxon>
        <taxon>Culicoidea</taxon>
        <taxon>Culicidae</taxon>
        <taxon>Anophelinae</taxon>
        <taxon>Anopheles</taxon>
    </lineage>
</organism>
<evidence type="ECO:0000313" key="1">
    <source>
        <dbReference type="EnsemblMetazoa" id="AMIN014853-PA"/>
    </source>
</evidence>
<dbReference type="EnsemblMetazoa" id="AMIN014853-RA">
    <property type="protein sequence ID" value="AMIN014853-PA"/>
    <property type="gene ID" value="AMIN014853"/>
</dbReference>
<dbReference type="Proteomes" id="UP000075920">
    <property type="component" value="Unassembled WGS sequence"/>
</dbReference>
<reference evidence="2" key="1">
    <citation type="submission" date="2013-03" db="EMBL/GenBank/DDBJ databases">
        <title>The Genome Sequence of Anopheles minimus MINIMUS1.</title>
        <authorList>
            <consortium name="The Broad Institute Genomics Platform"/>
            <person name="Neafsey D.E."/>
            <person name="Walton C."/>
            <person name="Walker B."/>
            <person name="Young S.K."/>
            <person name="Zeng Q."/>
            <person name="Gargeya S."/>
            <person name="Fitzgerald M."/>
            <person name="Haas B."/>
            <person name="Abouelleil A."/>
            <person name="Allen A.W."/>
            <person name="Alvarado L."/>
            <person name="Arachchi H.M."/>
            <person name="Berlin A.M."/>
            <person name="Chapman S.B."/>
            <person name="Gainer-Dewar J."/>
            <person name="Goldberg J."/>
            <person name="Griggs A."/>
            <person name="Gujja S."/>
            <person name="Hansen M."/>
            <person name="Howarth C."/>
            <person name="Imamovic A."/>
            <person name="Ireland A."/>
            <person name="Larimer J."/>
            <person name="McCowan C."/>
            <person name="Murphy C."/>
            <person name="Pearson M."/>
            <person name="Poon T.W."/>
            <person name="Priest M."/>
            <person name="Roberts A."/>
            <person name="Saif S."/>
            <person name="Shea T."/>
            <person name="Sisk P."/>
            <person name="Sykes S."/>
            <person name="Wortman J."/>
            <person name="Nusbaum C."/>
            <person name="Birren B."/>
        </authorList>
    </citation>
    <scope>NUCLEOTIDE SEQUENCE [LARGE SCALE GENOMIC DNA]</scope>
    <source>
        <strain evidence="2">MINIMUS1</strain>
    </source>
</reference>
<name>A0A182WQC8_9DIPT</name>